<evidence type="ECO:0000256" key="13">
    <source>
        <dbReference type="SAM" id="Phobius"/>
    </source>
</evidence>
<dbReference type="GO" id="GO:0008281">
    <property type="term" value="F:sulfonylurea receptor activity"/>
    <property type="evidence" value="ECO:0007669"/>
    <property type="project" value="InterPro"/>
</dbReference>
<keyword evidence="9 13" id="KW-0472">Membrane</keyword>
<feature type="transmembrane region" description="Helical" evidence="13">
    <location>
        <begin position="118"/>
        <end position="136"/>
    </location>
</feature>
<dbReference type="FunFam" id="3.40.50.300:FF:000197">
    <property type="entry name" value="ATP-binding cassette, sub-family C (CFTR/MRP), member 9"/>
    <property type="match status" value="1"/>
</dbReference>
<dbReference type="GO" id="GO:0140359">
    <property type="term" value="F:ABC-type transporter activity"/>
    <property type="evidence" value="ECO:0007669"/>
    <property type="project" value="InterPro"/>
</dbReference>
<dbReference type="InterPro" id="IPR036640">
    <property type="entry name" value="ABC1_TM_sf"/>
</dbReference>
<evidence type="ECO:0000256" key="12">
    <source>
        <dbReference type="SAM" id="MobiDB-lite"/>
    </source>
</evidence>
<dbReference type="InterPro" id="IPR003439">
    <property type="entry name" value="ABC_transporter-like_ATP-bd"/>
</dbReference>
<reference evidence="16" key="3">
    <citation type="submission" date="2025-09" db="UniProtKB">
        <authorList>
            <consortium name="Ensembl"/>
        </authorList>
    </citation>
    <scope>IDENTIFICATION</scope>
</reference>
<dbReference type="GO" id="GO:0071805">
    <property type="term" value="P:potassium ion transmembrane transport"/>
    <property type="evidence" value="ECO:0007669"/>
    <property type="project" value="UniProtKB-ARBA"/>
</dbReference>
<dbReference type="SUPFAM" id="SSF90123">
    <property type="entry name" value="ABC transporter transmembrane region"/>
    <property type="match status" value="2"/>
</dbReference>
<feature type="transmembrane region" description="Helical" evidence="13">
    <location>
        <begin position="363"/>
        <end position="380"/>
    </location>
</feature>
<keyword evidence="17" id="KW-1185">Reference proteome</keyword>
<evidence type="ECO:0000256" key="1">
    <source>
        <dbReference type="ARBA" id="ARBA00004651"/>
    </source>
</evidence>
<organism evidence="16 17">
    <name type="scientific">Amphiprion ocellaris</name>
    <name type="common">Clown anemonefish</name>
    <dbReference type="NCBI Taxonomy" id="80972"/>
    <lineage>
        <taxon>Eukaryota</taxon>
        <taxon>Metazoa</taxon>
        <taxon>Chordata</taxon>
        <taxon>Craniata</taxon>
        <taxon>Vertebrata</taxon>
        <taxon>Euteleostomi</taxon>
        <taxon>Actinopterygii</taxon>
        <taxon>Neopterygii</taxon>
        <taxon>Teleostei</taxon>
        <taxon>Neoteleostei</taxon>
        <taxon>Acanthomorphata</taxon>
        <taxon>Ovalentaria</taxon>
        <taxon>Pomacentridae</taxon>
        <taxon>Amphiprion</taxon>
    </lineage>
</organism>
<evidence type="ECO:0000256" key="9">
    <source>
        <dbReference type="ARBA" id="ARBA00023136"/>
    </source>
</evidence>
<keyword evidence="10" id="KW-0675">Receptor</keyword>
<dbReference type="Pfam" id="PF00664">
    <property type="entry name" value="ABC_membrane"/>
    <property type="match status" value="2"/>
</dbReference>
<feature type="transmembrane region" description="Helical" evidence="13">
    <location>
        <begin position="148"/>
        <end position="166"/>
    </location>
</feature>
<dbReference type="PANTHER" id="PTHR24223:SF187">
    <property type="entry name" value="ATP-BINDING CASSETTE SUB-FAMILY C MEMBER 8"/>
    <property type="match status" value="1"/>
</dbReference>
<dbReference type="CDD" id="cd18591">
    <property type="entry name" value="ABC_6TM_SUR1_D1_like"/>
    <property type="match status" value="1"/>
</dbReference>
<dbReference type="PRINTS" id="PR01093">
    <property type="entry name" value="SULFNYLUR1"/>
</dbReference>
<keyword evidence="3" id="KW-0813">Transport</keyword>
<dbReference type="Gene3D" id="1.20.1560.10">
    <property type="entry name" value="ABC transporter type 1, transmembrane domain"/>
    <property type="match status" value="2"/>
</dbReference>
<evidence type="ECO:0000256" key="4">
    <source>
        <dbReference type="ARBA" id="ARBA00022692"/>
    </source>
</evidence>
<dbReference type="SMART" id="SM00382">
    <property type="entry name" value="AAA"/>
    <property type="match status" value="2"/>
</dbReference>
<feature type="transmembrane region" description="Helical" evidence="13">
    <location>
        <begin position="583"/>
        <end position="605"/>
    </location>
</feature>
<dbReference type="SUPFAM" id="SSF52540">
    <property type="entry name" value="P-loop containing nucleoside triphosphate hydrolases"/>
    <property type="match status" value="2"/>
</dbReference>
<evidence type="ECO:0000313" key="16">
    <source>
        <dbReference type="Ensembl" id="ENSAOCP00000056107.1"/>
    </source>
</evidence>
<dbReference type="InterPro" id="IPR011527">
    <property type="entry name" value="ABC1_TM_dom"/>
</dbReference>
<feature type="transmembrane region" description="Helical" evidence="13">
    <location>
        <begin position="548"/>
        <end position="577"/>
    </location>
</feature>
<evidence type="ECO:0000256" key="5">
    <source>
        <dbReference type="ARBA" id="ARBA00022737"/>
    </source>
</evidence>
<dbReference type="InterPro" id="IPR050173">
    <property type="entry name" value="ABC_transporter_C-like"/>
</dbReference>
<feature type="compositionally biased region" description="Acidic residues" evidence="12">
    <location>
        <begin position="983"/>
        <end position="998"/>
    </location>
</feature>
<dbReference type="InterPro" id="IPR000844">
    <property type="entry name" value="ABCC8"/>
</dbReference>
<feature type="transmembrane region" description="Helical" evidence="13">
    <location>
        <begin position="442"/>
        <end position="466"/>
    </location>
</feature>
<keyword evidence="4 13" id="KW-0812">Transmembrane</keyword>
<evidence type="ECO:0000256" key="8">
    <source>
        <dbReference type="ARBA" id="ARBA00022989"/>
    </source>
</evidence>
<dbReference type="InterPro" id="IPR017871">
    <property type="entry name" value="ABC_transporter-like_CS"/>
</dbReference>
<dbReference type="InterPro" id="IPR003593">
    <property type="entry name" value="AAA+_ATPase"/>
</dbReference>
<feature type="transmembrane region" description="Helical" evidence="13">
    <location>
        <begin position="1171"/>
        <end position="1193"/>
    </location>
</feature>
<dbReference type="GO" id="GO:0032991">
    <property type="term" value="C:protein-containing complex"/>
    <property type="evidence" value="ECO:0007669"/>
    <property type="project" value="UniProtKB-ARBA"/>
</dbReference>
<dbReference type="FunFam" id="1.20.1560.10:FF:000006">
    <property type="entry name" value="ATP-binding cassette, sub-family C (CFTR/MRP), member 9"/>
    <property type="match status" value="1"/>
</dbReference>
<evidence type="ECO:0008006" key="18">
    <source>
        <dbReference type="Google" id="ProtNLM"/>
    </source>
</evidence>
<evidence type="ECO:0000259" key="14">
    <source>
        <dbReference type="PROSITE" id="PS50893"/>
    </source>
</evidence>
<dbReference type="FunFam" id="1.20.1560.10:FF:000005">
    <property type="entry name" value="ATP-binding cassette, sub-family C (CFTR/MRP), member 9"/>
    <property type="match status" value="1"/>
</dbReference>
<dbReference type="InterPro" id="IPR027417">
    <property type="entry name" value="P-loop_NTPase"/>
</dbReference>
<feature type="domain" description="ABC transporter" evidence="14">
    <location>
        <begin position="1362"/>
        <end position="1596"/>
    </location>
</feature>
<feature type="domain" description="ABC transmembrane type-1" evidence="15">
    <location>
        <begin position="1028"/>
        <end position="1321"/>
    </location>
</feature>
<comment type="similarity">
    <text evidence="2">Belongs to the ABC transporter superfamily. ABCC family. Conjugate transporter (TC 3.A.1.208) subfamily.</text>
</comment>
<dbReference type="PANTHER" id="PTHR24223">
    <property type="entry name" value="ATP-BINDING CASSETTE SUB-FAMILY C"/>
    <property type="match status" value="1"/>
</dbReference>
<feature type="transmembrane region" description="Helical" evidence="13">
    <location>
        <begin position="85"/>
        <end position="106"/>
    </location>
</feature>
<sequence>MISRYKPSPGSTMSLAFCGNENNSVAYNVDGGVLNNGCFLDALNVVPHVFLLFITFPILFIGWGSQSSKVHIHHSTWLHFPGHNLRWLLTFVLLFILVCEIAEGIVSDGFSQSLHLHLYMPAGLAFMAGITSIVYYHNIETSNFPKLLLALLIYWVLAFIMKTIKFAKYTEHGIGPRQLRYCITGLLVLLYGLLLAVEINVILGRRYMCFANPTEVKPPEDLQDLGVRFLQPFVNLLSKATYWWMNTFITSAHRRPIDLKVIGKLPIAMRALTNYIKLRKAFEDQKRPQGTAPQGPKWIWQALRKAFGRPLILSITFRFLADLLGFAGPLCISGIVHHISKDNRTIQQPMRLLGIYFISSKEFLENAYVLAVLLFFALLLQRTFLQASYYVAIETGINLRGAIQTKIYNKIMRLCTSNMSMGELTVAQICNLVAIDTNQLMWFFFLCPNLWAMPVQIIVGVILLYYLLGISALIGATVIAVLAPVQYFVATKLSQTQKSTLEYSSERLKKTNELLRGIKLLKLYAWEHIFCDSVEETRGKELTSLQAFALYTSISIFMNAAIPIAAVLTTFVVHVHISEDADLSPAVAFASLSLFHILVTPLFLLSSVVRSTVKALVSVQKLSEFFSSDEIGDEQEPRAMLTSGSSNHNQNRYQAVPLKVVNRKRPPRDDWNNYSSQGDHEGDGAPQDVDQDTCIKITCGYFTWTDGPPTLSNVDIKIPFGKLTMIVGQVGCGKSSLLLAALGEMQRVSGTVTWNSLPNLEHEGDESLTPLHVLSISGRKRGAVAYASQKPWMLNATVVENITFEMPMIKSRYKAVVEACSLQPDIDILPQGDQTEIGERGIILSGGQKQRISVARALYQQTNVVFLDDPFSALDIHLSDHLMQDGILKLLREEKRTVVLVTHKLQYLPHADWIIAMKDGTIQTEGTLKDIQNSEPDLFDQWKTLMHRQDQEFETETVAESMTDLERKNLRRAMYSREAARTEEDDEEESVESDDDDNLSQVMRQRATIPWRSCGTYLSSAGFLLLGLLLLSQLLKHSLMVAIDYWLAHWTSHVITAKLEATAHNCTIVQDCGFSHSWYLSVFSVLCCLGIVLCLATSVAVEWTGLKVAKELHQNLLNKIILAPMRLFETTPLGSILNRFSTDTNTIDQHIPTTLECLSRSTLLCVSALGVISYVTPVFLFALLPLAVTCYFIQKYFRVASRDLQQLEDSTQLPLLSHFSETVEGLTTIRALRYEPRFRQRLLQFTDANNIASLFLTAANRWLEVRMEYIGACVVLVAAVASITNSLYNQLSTGLVGLGLTYALMVSNYMNWMVRNLADMEVQLGSVKRINGLLKTEPENYEGLLSESVSQVPDGWPREGEIKIQNLSVRYDTTLKPVLKNVNAHVSPGQKVGICGRTGSGKSSFSLAFFRMVDMFEGRIVIDNIDISKLPLQTLRSRLSIILQDPILFSGTIRFNLDPEMKATDEMLWEALEIAQLKPVVKSLPGGLDATVTEGGENFSQGQRQLFCLARAFVRKSSILIMDEATASIDMATESILQKVVMTAFADRTVVTIAHRVHTILNADLVIVMKRGIILEYDRPQALLEKEDSVFASFVRADK</sequence>
<dbReference type="Pfam" id="PF00005">
    <property type="entry name" value="ABC_tran"/>
    <property type="match status" value="2"/>
</dbReference>
<keyword evidence="6" id="KW-0547">Nucleotide-binding</keyword>
<dbReference type="Gene3D" id="3.40.50.300">
    <property type="entry name" value="P-loop containing nucleotide triphosphate hydrolases"/>
    <property type="match status" value="2"/>
</dbReference>
<keyword evidence="7" id="KW-0067">ATP-binding</keyword>
<accession>A0AAQ5YTI9</accession>
<dbReference type="InterPro" id="IPR000388">
    <property type="entry name" value="ABCC8/9"/>
</dbReference>
<dbReference type="Ensembl" id="ENSAOCT00000037964.1">
    <property type="protein sequence ID" value="ENSAOCP00000056107.1"/>
    <property type="gene ID" value="ENSAOCG00000021791.2"/>
</dbReference>
<dbReference type="GeneTree" id="ENSGT00940000156626"/>
<reference evidence="16 17" key="1">
    <citation type="submission" date="2022-01" db="EMBL/GenBank/DDBJ databases">
        <title>A chromosome-scale genome assembly of the false clownfish, Amphiprion ocellaris.</title>
        <authorList>
            <person name="Ryu T."/>
        </authorList>
    </citation>
    <scope>NUCLEOTIDE SEQUENCE [LARGE SCALE GENOMIC DNA]</scope>
</reference>
<feature type="transmembrane region" description="Helical" evidence="13">
    <location>
        <begin position="45"/>
        <end position="64"/>
    </location>
</feature>
<evidence type="ECO:0000256" key="10">
    <source>
        <dbReference type="ARBA" id="ARBA00023170"/>
    </source>
</evidence>
<dbReference type="PROSITE" id="PS50929">
    <property type="entry name" value="ABC_TM1F"/>
    <property type="match status" value="2"/>
</dbReference>
<dbReference type="GO" id="GO:0016887">
    <property type="term" value="F:ATP hydrolysis activity"/>
    <property type="evidence" value="ECO:0007669"/>
    <property type="project" value="InterPro"/>
</dbReference>
<feature type="region of interest" description="Disordered" evidence="12">
    <location>
        <begin position="664"/>
        <end position="689"/>
    </location>
</feature>
<evidence type="ECO:0000259" key="15">
    <source>
        <dbReference type="PROSITE" id="PS50929"/>
    </source>
</evidence>
<evidence type="ECO:0000313" key="17">
    <source>
        <dbReference type="Proteomes" id="UP001501940"/>
    </source>
</evidence>
<dbReference type="PRINTS" id="PR01092">
    <property type="entry name" value="SULFNYLUREAR"/>
</dbReference>
<dbReference type="PROSITE" id="PS50893">
    <property type="entry name" value="ABC_TRANSPORTER_2"/>
    <property type="match status" value="2"/>
</dbReference>
<feature type="transmembrane region" description="Helical" evidence="13">
    <location>
        <begin position="1014"/>
        <end position="1035"/>
    </location>
</feature>
<dbReference type="CDD" id="cd03288">
    <property type="entry name" value="ABCC_SUR2"/>
    <property type="match status" value="1"/>
</dbReference>
<evidence type="ECO:0000256" key="3">
    <source>
        <dbReference type="ARBA" id="ARBA00022448"/>
    </source>
</evidence>
<dbReference type="PROSITE" id="PS00211">
    <property type="entry name" value="ABC_TRANSPORTER_1"/>
    <property type="match status" value="2"/>
</dbReference>
<proteinExistence type="inferred from homology"/>
<evidence type="ECO:0000256" key="6">
    <source>
        <dbReference type="ARBA" id="ARBA00022741"/>
    </source>
</evidence>
<evidence type="ECO:0000256" key="7">
    <source>
        <dbReference type="ARBA" id="ARBA00022840"/>
    </source>
</evidence>
<dbReference type="GO" id="GO:0005524">
    <property type="term" value="F:ATP binding"/>
    <property type="evidence" value="ECO:0007669"/>
    <property type="project" value="UniProtKB-KW"/>
</dbReference>
<reference evidence="16" key="2">
    <citation type="submission" date="2025-08" db="UniProtKB">
        <authorList>
            <consortium name="Ensembl"/>
        </authorList>
    </citation>
    <scope>IDENTIFICATION</scope>
</reference>
<feature type="domain" description="ABC transporter" evidence="14">
    <location>
        <begin position="695"/>
        <end position="944"/>
    </location>
</feature>
<dbReference type="FunFam" id="3.40.50.300:FF:000394">
    <property type="entry name" value="ATP-binding cassette, sub-family C (CFTR/MRP), member 9"/>
    <property type="match status" value="1"/>
</dbReference>
<feature type="transmembrane region" description="Helical" evidence="13">
    <location>
        <begin position="472"/>
        <end position="490"/>
    </location>
</feature>
<keyword evidence="8 13" id="KW-1133">Transmembrane helix</keyword>
<feature type="transmembrane region" description="Helical" evidence="13">
    <location>
        <begin position="319"/>
        <end position="340"/>
    </location>
</feature>
<dbReference type="CDD" id="cd18602">
    <property type="entry name" value="ABC_6TM_SUR1_D2_like"/>
    <property type="match status" value="1"/>
</dbReference>
<feature type="domain" description="ABC transmembrane type-1" evidence="15">
    <location>
        <begin position="312"/>
        <end position="614"/>
    </location>
</feature>
<feature type="region of interest" description="Disordered" evidence="12">
    <location>
        <begin position="976"/>
        <end position="998"/>
    </location>
</feature>
<keyword evidence="11" id="KW-0325">Glycoprotein</keyword>
<evidence type="ECO:0000256" key="11">
    <source>
        <dbReference type="ARBA" id="ARBA00023180"/>
    </source>
</evidence>
<dbReference type="GO" id="GO:0033198">
    <property type="term" value="P:response to ATP"/>
    <property type="evidence" value="ECO:0007669"/>
    <property type="project" value="UniProtKB-ARBA"/>
</dbReference>
<keyword evidence="5" id="KW-0677">Repeat</keyword>
<dbReference type="Proteomes" id="UP001501940">
    <property type="component" value="Chromosome 3"/>
</dbReference>
<feature type="transmembrane region" description="Helical" evidence="13">
    <location>
        <begin position="1078"/>
        <end position="1104"/>
    </location>
</feature>
<name>A0AAQ5YTI9_AMPOC</name>
<comment type="subcellular location">
    <subcellularLocation>
        <location evidence="1">Cell membrane</location>
        <topology evidence="1">Multi-pass membrane protein</topology>
    </subcellularLocation>
</comment>
<protein>
    <recommendedName>
        <fullName evidence="18">ATP-binding cassette, sub-family C (CFTR/MRP), member 8</fullName>
    </recommendedName>
</protein>
<evidence type="ECO:0000256" key="2">
    <source>
        <dbReference type="ARBA" id="ARBA00009726"/>
    </source>
</evidence>
<feature type="transmembrane region" description="Helical" evidence="13">
    <location>
        <begin position="178"/>
        <end position="197"/>
    </location>
</feature>
<dbReference type="GO" id="GO:0005886">
    <property type="term" value="C:plasma membrane"/>
    <property type="evidence" value="ECO:0007669"/>
    <property type="project" value="UniProtKB-SubCell"/>
</dbReference>
<gene>
    <name evidence="16" type="primary">ABCC8</name>
</gene>